<keyword evidence="3" id="KW-1185">Reference proteome</keyword>
<dbReference type="PANTHER" id="PTHR43741">
    <property type="entry name" value="FMN-DEPENDENT NADH-AZOREDUCTASE 1"/>
    <property type="match status" value="1"/>
</dbReference>
<accession>A0A6L6PKH7</accession>
<name>A0A6L6PKH7_9BURK</name>
<dbReference type="EMBL" id="WNKY01000021">
    <property type="protein sequence ID" value="MTV39618.1"/>
    <property type="molecule type" value="Genomic_DNA"/>
</dbReference>
<dbReference type="AlphaFoldDB" id="A0A6L6PKH7"/>
<dbReference type="OrthoDB" id="9787136at2"/>
<dbReference type="Pfam" id="PF02525">
    <property type="entry name" value="Flavodoxin_2"/>
    <property type="match status" value="1"/>
</dbReference>
<feature type="domain" description="Flavodoxin-like fold" evidence="1">
    <location>
        <begin position="1"/>
        <end position="171"/>
    </location>
</feature>
<dbReference type="InterPro" id="IPR050104">
    <property type="entry name" value="FMN-dep_NADH:Q_OxRdtase_AzoR1"/>
</dbReference>
<dbReference type="InterPro" id="IPR029039">
    <property type="entry name" value="Flavoprotein-like_sf"/>
</dbReference>
<dbReference type="PANTHER" id="PTHR43741:SF4">
    <property type="entry name" value="FMN-DEPENDENT NADH:QUINONE OXIDOREDUCTASE"/>
    <property type="match status" value="1"/>
</dbReference>
<organism evidence="2 3">
    <name type="scientific">Duganella radicis</name>
    <dbReference type="NCBI Taxonomy" id="551988"/>
    <lineage>
        <taxon>Bacteria</taxon>
        <taxon>Pseudomonadati</taxon>
        <taxon>Pseudomonadota</taxon>
        <taxon>Betaproteobacteria</taxon>
        <taxon>Burkholderiales</taxon>
        <taxon>Oxalobacteraceae</taxon>
        <taxon>Telluria group</taxon>
        <taxon>Duganella</taxon>
    </lineage>
</organism>
<evidence type="ECO:0000259" key="1">
    <source>
        <dbReference type="Pfam" id="PF02525"/>
    </source>
</evidence>
<dbReference type="InterPro" id="IPR003680">
    <property type="entry name" value="Flavodoxin_fold"/>
</dbReference>
<dbReference type="SUPFAM" id="SSF52218">
    <property type="entry name" value="Flavoproteins"/>
    <property type="match status" value="1"/>
</dbReference>
<dbReference type="Proteomes" id="UP000475582">
    <property type="component" value="Unassembled WGS sequence"/>
</dbReference>
<proteinExistence type="predicted"/>
<evidence type="ECO:0000313" key="3">
    <source>
        <dbReference type="Proteomes" id="UP000475582"/>
    </source>
</evidence>
<protein>
    <submittedName>
        <fullName evidence="2">FMN-dependent NADH-azoreductase</fullName>
    </submittedName>
</protein>
<dbReference type="Gene3D" id="3.40.50.360">
    <property type="match status" value="1"/>
</dbReference>
<comment type="caution">
    <text evidence="2">The sequence shown here is derived from an EMBL/GenBank/DDBJ whole genome shotgun (WGS) entry which is preliminary data.</text>
</comment>
<reference evidence="2 3" key="1">
    <citation type="submission" date="2019-11" db="EMBL/GenBank/DDBJ databases">
        <title>Type strains purchased from KCTC, JCM and DSMZ.</title>
        <authorList>
            <person name="Lu H."/>
        </authorList>
    </citation>
    <scope>NUCLEOTIDE SEQUENCE [LARGE SCALE GENOMIC DNA]</scope>
    <source>
        <strain evidence="2 3">KCTC 22382</strain>
    </source>
</reference>
<sequence>MNILHIDSCALGDHSSSRQVTSAAMTALTAAYPHATVLYRDLAASPLSHASGPLLQVISQRWDADIPMHAELRAEALQSASLMQEFHEADIIVLGAPMHNFSVPSTLKAWLDRLLELPSADNTRREVRLLLVTAGCGALKVAAADQLMNYHQTQLKAAFAFLGIERVKVITGMDDLPAALDFRHAA</sequence>
<evidence type="ECO:0000313" key="2">
    <source>
        <dbReference type="EMBL" id="MTV39618.1"/>
    </source>
</evidence>
<dbReference type="RefSeq" id="WP_155465390.1">
    <property type="nucleotide sequence ID" value="NZ_WNKY01000021.1"/>
</dbReference>
<gene>
    <name evidence="2" type="ORF">GM676_18820</name>
</gene>